<evidence type="ECO:0000313" key="2">
    <source>
        <dbReference type="EMBL" id="ARB06168.1"/>
    </source>
</evidence>
<gene>
    <name evidence="2" type="ORF">vBDshSR5C_114</name>
</gene>
<dbReference type="GO" id="GO:0003676">
    <property type="term" value="F:nucleic acid binding"/>
    <property type="evidence" value="ECO:0007669"/>
    <property type="project" value="InterPro"/>
</dbReference>
<proteinExistence type="predicted"/>
<accession>A0A1V0DYG2</accession>
<keyword evidence="2" id="KW-0540">Nuclease</keyword>
<dbReference type="SUPFAM" id="SSF53098">
    <property type="entry name" value="Ribonuclease H-like"/>
    <property type="match status" value="1"/>
</dbReference>
<dbReference type="InterPro" id="IPR033390">
    <property type="entry name" value="Rv2179c-like"/>
</dbReference>
<dbReference type="InterPro" id="IPR036397">
    <property type="entry name" value="RNaseH_sf"/>
</dbReference>
<dbReference type="OrthoDB" id="13707at10239"/>
<dbReference type="Proteomes" id="UP000224401">
    <property type="component" value="Segment"/>
</dbReference>
<dbReference type="Pfam" id="PF16473">
    <property type="entry name" value="Rv2179c-like"/>
    <property type="match status" value="1"/>
</dbReference>
<organism evidence="2 3">
    <name type="scientific">Dinoroseobacter phage vB_DshS-R5C</name>
    <dbReference type="NCBI Taxonomy" id="1965368"/>
    <lineage>
        <taxon>Viruses</taxon>
        <taxon>Duplodnaviria</taxon>
        <taxon>Heunggongvirae</taxon>
        <taxon>Uroviricota</taxon>
        <taxon>Caudoviricetes</taxon>
        <taxon>Nanhaivirus</taxon>
        <taxon>Nanhaivirus D5C</taxon>
    </lineage>
</organism>
<reference evidence="2 3" key="1">
    <citation type="submission" date="2017-02" db="EMBL/GenBank/DDBJ databases">
        <title>A novel roseosiphophage isolated from the oligotrophic South China Sea.</title>
        <authorList>
            <person name="Yang Y."/>
            <person name="Cai L."/>
            <person name="Zhang R."/>
        </authorList>
    </citation>
    <scope>NUCLEOTIDE SEQUENCE [LARGE SCALE GENOMIC DNA]</scope>
</reference>
<dbReference type="EMBL" id="KY606587">
    <property type="protein sequence ID" value="ARB06168.1"/>
    <property type="molecule type" value="Genomic_DNA"/>
</dbReference>
<feature type="domain" description="3'-5' exoribonuclease Rv2179c-like" evidence="1">
    <location>
        <begin position="5"/>
        <end position="182"/>
    </location>
</feature>
<dbReference type="GO" id="GO:0004527">
    <property type="term" value="F:exonuclease activity"/>
    <property type="evidence" value="ECO:0007669"/>
    <property type="project" value="UniProtKB-KW"/>
</dbReference>
<dbReference type="Gene3D" id="3.30.420.10">
    <property type="entry name" value="Ribonuclease H-like superfamily/Ribonuclease H"/>
    <property type="match status" value="1"/>
</dbReference>
<protein>
    <submittedName>
        <fullName evidence="2">Exonuclease</fullName>
    </submittedName>
</protein>
<keyword evidence="2" id="KW-0378">Hydrolase</keyword>
<keyword evidence="2" id="KW-0269">Exonuclease</keyword>
<keyword evidence="3" id="KW-1185">Reference proteome</keyword>
<sequence length="191" mass="21456">MTYAISLDIETLSTHKNAVVVTIGAITVSNAGIGHEGKIHMALDMQEQIDMGRHVSADTLAWWMQQEPAAQFASFGRRERLPAVVALMNLRSWISELGNPPVWTKGPGFDGAILESLAEDLGVPPSWPYRDHRDIRTIEDAVHATDDDLLYERYVRMIEKSRSGMVAHNALEDAKMQAAVIKWWYEELRNG</sequence>
<evidence type="ECO:0000259" key="1">
    <source>
        <dbReference type="Pfam" id="PF16473"/>
    </source>
</evidence>
<evidence type="ECO:0000313" key="3">
    <source>
        <dbReference type="Proteomes" id="UP000224401"/>
    </source>
</evidence>
<dbReference type="InterPro" id="IPR012337">
    <property type="entry name" value="RNaseH-like_sf"/>
</dbReference>
<name>A0A1V0DYG2_9CAUD</name>